<dbReference type="InterPro" id="IPR042403">
    <property type="entry name" value="Spt21/Ams2"/>
</dbReference>
<proteinExistence type="predicted"/>
<evidence type="ECO:0000313" key="2">
    <source>
        <dbReference type="EMBL" id="KAF5530340.1"/>
    </source>
</evidence>
<dbReference type="AlphaFoldDB" id="A0A8H5I4H7"/>
<organism evidence="2 3">
    <name type="scientific">Fusarium napiforme</name>
    <dbReference type="NCBI Taxonomy" id="42672"/>
    <lineage>
        <taxon>Eukaryota</taxon>
        <taxon>Fungi</taxon>
        <taxon>Dikarya</taxon>
        <taxon>Ascomycota</taxon>
        <taxon>Pezizomycotina</taxon>
        <taxon>Sordariomycetes</taxon>
        <taxon>Hypocreomycetidae</taxon>
        <taxon>Hypocreales</taxon>
        <taxon>Nectriaceae</taxon>
        <taxon>Fusarium</taxon>
        <taxon>Fusarium fujikuroi species complex</taxon>
    </lineage>
</organism>
<keyword evidence="3" id="KW-1185">Reference proteome</keyword>
<dbReference type="GO" id="GO:0030466">
    <property type="term" value="P:silent mating-type cassette heterochromatin formation"/>
    <property type="evidence" value="ECO:0007669"/>
    <property type="project" value="TreeGrafter"/>
</dbReference>
<name>A0A8H5I4H7_9HYPO</name>
<sequence length="188" mass="20798">MASPMPNPIQGGWNHNGQTMQQNVETNEAGVQVRPMGLKVHYTFDKEAKINCLARSTQTLFVQTIPLDEQNSIGIVDLRACLQAITECSPELGNQDTEGDYTIYALDYSEPDTPLVGQGMLSWALDSMRGGEWLSQSPKMVTGRVTKNLLAVFGGGNRETIEVKLKFTVGSRLQRREPDVDMPPMEIP</sequence>
<feature type="non-terminal residue" evidence="2">
    <location>
        <position position="188"/>
    </location>
</feature>
<evidence type="ECO:0000259" key="1">
    <source>
        <dbReference type="Pfam" id="PF25823"/>
    </source>
</evidence>
<accession>A0A8H5I4H7</accession>
<protein>
    <submittedName>
        <fullName evidence="2">CENP-A multicopy suppressor 2</fullName>
    </submittedName>
</protein>
<dbReference type="GO" id="GO:0000183">
    <property type="term" value="P:rDNA heterochromatin formation"/>
    <property type="evidence" value="ECO:0007669"/>
    <property type="project" value="TreeGrafter"/>
</dbReference>
<dbReference type="InterPro" id="IPR057725">
    <property type="entry name" value="Ams2-SPT21_N"/>
</dbReference>
<gene>
    <name evidence="2" type="ORF">FNAPI_13586</name>
</gene>
<dbReference type="PANTHER" id="PTHR39147">
    <property type="entry name" value="PROTEIN SPT21"/>
    <property type="match status" value="1"/>
</dbReference>
<comment type="caution">
    <text evidence="2">The sequence shown here is derived from an EMBL/GenBank/DDBJ whole genome shotgun (WGS) entry which is preliminary data.</text>
</comment>
<dbReference type="EMBL" id="JAAOAO010000891">
    <property type="protein sequence ID" value="KAF5530340.1"/>
    <property type="molecule type" value="Genomic_DNA"/>
</dbReference>
<dbReference type="GO" id="GO:0006357">
    <property type="term" value="P:regulation of transcription by RNA polymerase II"/>
    <property type="evidence" value="ECO:0007669"/>
    <property type="project" value="TreeGrafter"/>
</dbReference>
<feature type="domain" description="Ams2/SPT21 N-terminal" evidence="1">
    <location>
        <begin position="31"/>
        <end position="168"/>
    </location>
</feature>
<dbReference type="PANTHER" id="PTHR39147:SF1">
    <property type="entry name" value="PROTEIN SPT21"/>
    <property type="match status" value="1"/>
</dbReference>
<dbReference type="Proteomes" id="UP000574317">
    <property type="component" value="Unassembled WGS sequence"/>
</dbReference>
<reference evidence="2 3" key="1">
    <citation type="submission" date="2020-05" db="EMBL/GenBank/DDBJ databases">
        <title>Identification and distribution of gene clusters putatively required for synthesis of sphingolipid metabolism inhibitors in phylogenetically diverse species of the filamentous fungus Fusarium.</title>
        <authorList>
            <person name="Kim H.-S."/>
            <person name="Busman M."/>
            <person name="Brown D.W."/>
            <person name="Divon H."/>
            <person name="Uhlig S."/>
            <person name="Proctor R.H."/>
        </authorList>
    </citation>
    <scope>NUCLEOTIDE SEQUENCE [LARGE SCALE GENOMIC DNA]</scope>
    <source>
        <strain evidence="2 3">NRRL 25196</strain>
    </source>
</reference>
<evidence type="ECO:0000313" key="3">
    <source>
        <dbReference type="Proteomes" id="UP000574317"/>
    </source>
</evidence>
<dbReference type="Pfam" id="PF25823">
    <property type="entry name" value="Ams2-SPT21_N"/>
    <property type="match status" value="1"/>
</dbReference>